<reference evidence="1 2" key="1">
    <citation type="submission" date="2016-10" db="EMBL/GenBank/DDBJ databases">
        <authorList>
            <person name="de Groot N.N."/>
        </authorList>
    </citation>
    <scope>NUCLEOTIDE SEQUENCE [LARGE SCALE GENOMIC DNA]</scope>
    <source>
        <strain evidence="1 2">DSM 17794</strain>
    </source>
</reference>
<gene>
    <name evidence="1" type="ORF">SAMN05660413_01905</name>
</gene>
<evidence type="ECO:0008006" key="3">
    <source>
        <dbReference type="Google" id="ProtNLM"/>
    </source>
</evidence>
<dbReference type="OrthoDB" id="1262821at2"/>
<dbReference type="Proteomes" id="UP000199153">
    <property type="component" value="Unassembled WGS sequence"/>
</dbReference>
<dbReference type="STRING" id="287099.SAMN05660413_01905"/>
<organism evidence="1 2">
    <name type="scientific">Salegentibacter flavus</name>
    <dbReference type="NCBI Taxonomy" id="287099"/>
    <lineage>
        <taxon>Bacteria</taxon>
        <taxon>Pseudomonadati</taxon>
        <taxon>Bacteroidota</taxon>
        <taxon>Flavobacteriia</taxon>
        <taxon>Flavobacteriales</taxon>
        <taxon>Flavobacteriaceae</taxon>
        <taxon>Salegentibacter</taxon>
    </lineage>
</organism>
<proteinExistence type="predicted"/>
<dbReference type="RefSeq" id="WP_093408806.1">
    <property type="nucleotide sequence ID" value="NZ_FOVL01000010.1"/>
</dbReference>
<protein>
    <recommendedName>
        <fullName evidence="3">Glycine dehydrogenase</fullName>
    </recommendedName>
</protein>
<dbReference type="EMBL" id="FOVL01000010">
    <property type="protein sequence ID" value="SFN62104.1"/>
    <property type="molecule type" value="Genomic_DNA"/>
</dbReference>
<evidence type="ECO:0000313" key="1">
    <source>
        <dbReference type="EMBL" id="SFN62104.1"/>
    </source>
</evidence>
<accession>A0A1I5AI07</accession>
<sequence>MQKSKFFIFDCSNAANCCDKKEYNEANVREKTSIIIHNLFCKKCRDYSAKNSKLTQLIKKARIKGCTSEEKRNIKERLKQEISKQKSSSN</sequence>
<keyword evidence="2" id="KW-1185">Reference proteome</keyword>
<dbReference type="AlphaFoldDB" id="A0A1I5AI07"/>
<name>A0A1I5AI07_9FLAO</name>
<evidence type="ECO:0000313" key="2">
    <source>
        <dbReference type="Proteomes" id="UP000199153"/>
    </source>
</evidence>